<feature type="non-terminal residue" evidence="1">
    <location>
        <position position="116"/>
    </location>
</feature>
<dbReference type="Proteomes" id="UP000479000">
    <property type="component" value="Unassembled WGS sequence"/>
</dbReference>
<dbReference type="AlphaFoldDB" id="A0A6H5H9C2"/>
<proteinExistence type="predicted"/>
<dbReference type="PANTHER" id="PTHR11439">
    <property type="entry name" value="GAG-POL-RELATED RETROTRANSPOSON"/>
    <property type="match status" value="1"/>
</dbReference>
<dbReference type="EMBL" id="CADCXU010026222">
    <property type="protein sequence ID" value="CAB0013198.1"/>
    <property type="molecule type" value="Genomic_DNA"/>
</dbReference>
<reference evidence="1 2" key="1">
    <citation type="submission" date="2020-02" db="EMBL/GenBank/DDBJ databases">
        <authorList>
            <person name="Ferguson B K."/>
        </authorList>
    </citation>
    <scope>NUCLEOTIDE SEQUENCE [LARGE SCALE GENOMIC DNA]</scope>
</reference>
<evidence type="ECO:0008006" key="3">
    <source>
        <dbReference type="Google" id="ProtNLM"/>
    </source>
</evidence>
<evidence type="ECO:0000313" key="1">
    <source>
        <dbReference type="EMBL" id="CAB0013198.1"/>
    </source>
</evidence>
<protein>
    <recommendedName>
        <fullName evidence="3">Reverse transcriptase Ty1/copia-type domain-containing protein</fullName>
    </recommendedName>
</protein>
<name>A0A6H5H9C2_9HEMI</name>
<organism evidence="1 2">
    <name type="scientific">Nesidiocoris tenuis</name>
    <dbReference type="NCBI Taxonomy" id="355587"/>
    <lineage>
        <taxon>Eukaryota</taxon>
        <taxon>Metazoa</taxon>
        <taxon>Ecdysozoa</taxon>
        <taxon>Arthropoda</taxon>
        <taxon>Hexapoda</taxon>
        <taxon>Insecta</taxon>
        <taxon>Pterygota</taxon>
        <taxon>Neoptera</taxon>
        <taxon>Paraneoptera</taxon>
        <taxon>Hemiptera</taxon>
        <taxon>Heteroptera</taxon>
        <taxon>Panheteroptera</taxon>
        <taxon>Cimicomorpha</taxon>
        <taxon>Miridae</taxon>
        <taxon>Dicyphina</taxon>
        <taxon>Nesidiocoris</taxon>
    </lineage>
</organism>
<gene>
    <name evidence="1" type="ORF">NTEN_LOCUS17809</name>
</gene>
<keyword evidence="2" id="KW-1185">Reference proteome</keyword>
<dbReference type="OrthoDB" id="6629679at2759"/>
<accession>A0A6H5H9C2</accession>
<sequence>MLQRFDPHGRKGVDTPMAVQSGKIQSRLHTEKKETEIPYRQAIGSLLYLQNGTRPDISYATNVLSRRQACYTMSDWKAVLRVFKYLRATVNYGLTLSGKTDTIECYVDASLGTHDE</sequence>
<evidence type="ECO:0000313" key="2">
    <source>
        <dbReference type="Proteomes" id="UP000479000"/>
    </source>
</evidence>